<dbReference type="Gene3D" id="2.60.40.10">
    <property type="entry name" value="Immunoglobulins"/>
    <property type="match status" value="1"/>
</dbReference>
<reference evidence="1" key="1">
    <citation type="journal article" date="2010" name="Nature">
        <title>The sequence and de novo assembly of the giant panda genome.</title>
        <authorList>
            <person name="Li R."/>
            <person name="Fan W."/>
            <person name="Tian G."/>
            <person name="Zhu H."/>
            <person name="He L."/>
            <person name="Cai J."/>
            <person name="Huang Q."/>
            <person name="Cai Q."/>
            <person name="Li B."/>
            <person name="Bai Y."/>
            <person name="Zhang Z."/>
            <person name="Zhang Y."/>
            <person name="Wang W."/>
            <person name="Li J."/>
            <person name="Wei F."/>
            <person name="Li H."/>
            <person name="Jian M."/>
            <person name="Li J."/>
            <person name="Zhang Z."/>
            <person name="Nielsen R."/>
            <person name="Li D."/>
            <person name="Gu W."/>
            <person name="Yang Z."/>
            <person name="Xuan Z."/>
            <person name="Ryder O.A."/>
            <person name="Leung F.C."/>
            <person name="Zhou Y."/>
            <person name="Cao J."/>
            <person name="Sun X."/>
            <person name="Fu Y."/>
            <person name="Fang X."/>
            <person name="Guo X."/>
            <person name="Wang B."/>
            <person name="Hou R."/>
            <person name="Shen F."/>
            <person name="Mu B."/>
            <person name="Ni P."/>
            <person name="Lin R."/>
            <person name="Qian W."/>
            <person name="Wang G."/>
            <person name="Yu C."/>
            <person name="Nie W."/>
            <person name="Wang J."/>
            <person name="Wu Z."/>
            <person name="Liang H."/>
            <person name="Min J."/>
            <person name="Wu Q."/>
            <person name="Cheng S."/>
            <person name="Ruan J."/>
            <person name="Wang M."/>
            <person name="Shi Z."/>
            <person name="Wen M."/>
            <person name="Liu B."/>
            <person name="Ren X."/>
            <person name="Zheng H."/>
            <person name="Dong D."/>
            <person name="Cook K."/>
            <person name="Shan G."/>
            <person name="Zhang H."/>
            <person name="Kosiol C."/>
            <person name="Xie X."/>
            <person name="Lu Z."/>
            <person name="Zheng H."/>
            <person name="Li Y."/>
            <person name="Steiner C.C."/>
            <person name="Lam T.T."/>
            <person name="Lin S."/>
            <person name="Zhang Q."/>
            <person name="Li G."/>
            <person name="Tian J."/>
            <person name="Gong T."/>
            <person name="Liu H."/>
            <person name="Zhang D."/>
            <person name="Fang L."/>
            <person name="Ye C."/>
            <person name="Zhang J."/>
            <person name="Hu W."/>
            <person name="Xu A."/>
            <person name="Ren Y."/>
            <person name="Zhang G."/>
            <person name="Bruford M.W."/>
            <person name="Li Q."/>
            <person name="Ma L."/>
            <person name="Guo Y."/>
            <person name="An N."/>
            <person name="Hu Y."/>
            <person name="Zheng Y."/>
            <person name="Shi Y."/>
            <person name="Li Z."/>
            <person name="Liu Q."/>
            <person name="Chen Y."/>
            <person name="Zhao J."/>
            <person name="Qu N."/>
            <person name="Zhao S."/>
            <person name="Tian F."/>
            <person name="Wang X."/>
            <person name="Wang H."/>
            <person name="Xu L."/>
            <person name="Liu X."/>
            <person name="Vinar T."/>
            <person name="Wang Y."/>
            <person name="Lam T.W."/>
            <person name="Yiu S.M."/>
            <person name="Liu S."/>
            <person name="Zhang H."/>
            <person name="Li D."/>
            <person name="Huang Y."/>
            <person name="Wang X."/>
            <person name="Yang G."/>
            <person name="Jiang Z."/>
            <person name="Wang J."/>
            <person name="Qin N."/>
            <person name="Li L."/>
            <person name="Li J."/>
            <person name="Bolund L."/>
            <person name="Kristiansen K."/>
            <person name="Wong G.K."/>
            <person name="Olson M."/>
            <person name="Zhang X."/>
            <person name="Li S."/>
            <person name="Yang H."/>
            <person name="Wang J."/>
            <person name="Wang J."/>
        </authorList>
    </citation>
    <scope>NUCLEOTIDE SEQUENCE [LARGE SCALE GENOMIC DNA]</scope>
</reference>
<dbReference type="AlphaFoldDB" id="D2I882"/>
<feature type="non-terminal residue" evidence="1">
    <location>
        <position position="70"/>
    </location>
</feature>
<evidence type="ECO:0000313" key="1">
    <source>
        <dbReference type="EMBL" id="EFB20832.1"/>
    </source>
</evidence>
<organism evidence="1">
    <name type="scientific">Ailuropoda melanoleuca</name>
    <name type="common">Giant panda</name>
    <dbReference type="NCBI Taxonomy" id="9646"/>
    <lineage>
        <taxon>Eukaryota</taxon>
        <taxon>Metazoa</taxon>
        <taxon>Chordata</taxon>
        <taxon>Craniata</taxon>
        <taxon>Vertebrata</taxon>
        <taxon>Euteleostomi</taxon>
        <taxon>Mammalia</taxon>
        <taxon>Eutheria</taxon>
        <taxon>Laurasiatheria</taxon>
        <taxon>Carnivora</taxon>
        <taxon>Caniformia</taxon>
        <taxon>Ursidae</taxon>
        <taxon>Ailuropoda</taxon>
    </lineage>
</organism>
<gene>
    <name evidence="1" type="ORF">PANDA_022258</name>
</gene>
<accession>D2I882</accession>
<dbReference type="InterPro" id="IPR013783">
    <property type="entry name" value="Ig-like_fold"/>
</dbReference>
<dbReference type="InterPro" id="IPR036179">
    <property type="entry name" value="Ig-like_dom_sf"/>
</dbReference>
<feature type="non-terminal residue" evidence="1">
    <location>
        <position position="1"/>
    </location>
</feature>
<dbReference type="SUPFAM" id="SSF48726">
    <property type="entry name" value="Immunoglobulin"/>
    <property type="match status" value="1"/>
</dbReference>
<proteinExistence type="predicted"/>
<protein>
    <submittedName>
        <fullName evidence="1">Uncharacterized protein</fullName>
    </submittedName>
</protein>
<dbReference type="EMBL" id="GL196079">
    <property type="protein sequence ID" value="EFB20832.1"/>
    <property type="molecule type" value="Genomic_DNA"/>
</dbReference>
<name>D2I882_AILME</name>
<sequence length="70" mass="7606">SVVVPDGDSATLSGSYKATSFQSLFWFQQKENMPIFLLRLISGGTEKSGKLKGTLDEKELLSALHTTATQ</sequence>
<dbReference type="InParanoid" id="D2I882"/>